<dbReference type="Pfam" id="PF00566">
    <property type="entry name" value="RabGAP-TBC"/>
    <property type="match status" value="1"/>
</dbReference>
<dbReference type="InterPro" id="IPR000195">
    <property type="entry name" value="Rab-GAP-TBC_dom"/>
</dbReference>
<sequence>MSNLPTPHWIDVAIGIVSSDDDFEDDFTKSNLRTNQNQNQQKNSPYQIELTQTTEKKASYDRYGFEITKNTDEKIFLHLLSRVGDEGNKQFSNESETSKAITNLLDPEEWNPKKRKYTPSKYTPSKNFRKPTKKEIKKELSRADKWIHMFANWEVYTTKKIKILDRRILKGIPDRVRGEAWKKIVGSDQLQKSKPNLYEQNITARNLTSEKIILKDLDRTFPEHQLFVQRQIQQKLYNVLRALANYSPETGYCQGMSFIGGLLLLYMEEKEAFYFFVKLLDDYHMKGIFQAGFPLLQYQFEEWKKMLRSHCPKIDAKLEENNVEPSFYAMKWFMTIYSNIRDFSGMAQVWENYLFRKNEFLFGFTLSLMKLSEKKILKMDPSYLLQQLQDIPNDFPISKVLEVYKKIKLSKDEKNRIQNLANNWLTQNGNSQKK</sequence>
<protein>
    <submittedName>
        <fullName evidence="3">Tbc1 domain family member whacked</fullName>
    </submittedName>
</protein>
<name>A0A9Q0LNX9_ANAIG</name>
<dbReference type="OMA" id="WIHMFAN"/>
<gene>
    <name evidence="3" type="ORF">M0811_06706</name>
</gene>
<comment type="caution">
    <text evidence="3">The sequence shown here is derived from an EMBL/GenBank/DDBJ whole genome shotgun (WGS) entry which is preliminary data.</text>
</comment>
<dbReference type="InterPro" id="IPR035969">
    <property type="entry name" value="Rab-GAP_TBC_sf"/>
</dbReference>
<dbReference type="Gene3D" id="1.10.10.750">
    <property type="entry name" value="Ypt/Rab-GAP domain of gyp1p, domain 1"/>
    <property type="match status" value="1"/>
</dbReference>
<dbReference type="PROSITE" id="PS50086">
    <property type="entry name" value="TBC_RABGAP"/>
    <property type="match status" value="1"/>
</dbReference>
<dbReference type="GO" id="GO:0031267">
    <property type="term" value="F:small GTPase binding"/>
    <property type="evidence" value="ECO:0007669"/>
    <property type="project" value="TreeGrafter"/>
</dbReference>
<proteinExistence type="predicted"/>
<dbReference type="EMBL" id="JAPDFW010000063">
    <property type="protein sequence ID" value="KAJ5075844.1"/>
    <property type="molecule type" value="Genomic_DNA"/>
</dbReference>
<reference evidence="3" key="1">
    <citation type="submission" date="2022-10" db="EMBL/GenBank/DDBJ databases">
        <title>Novel sulphate-reducing endosymbionts in the free-living metamonad Anaeramoeba.</title>
        <authorList>
            <person name="Jerlstrom-Hultqvist J."/>
            <person name="Cepicka I."/>
            <person name="Gallot-Lavallee L."/>
            <person name="Salas-Leiva D."/>
            <person name="Curtis B.A."/>
            <person name="Zahonova K."/>
            <person name="Pipaliya S."/>
            <person name="Dacks J."/>
            <person name="Roger A.J."/>
        </authorList>
    </citation>
    <scope>NUCLEOTIDE SEQUENCE</scope>
    <source>
        <strain evidence="3">BMAN</strain>
    </source>
</reference>
<organism evidence="3 4">
    <name type="scientific">Anaeramoeba ignava</name>
    <name type="common">Anaerobic marine amoeba</name>
    <dbReference type="NCBI Taxonomy" id="1746090"/>
    <lineage>
        <taxon>Eukaryota</taxon>
        <taxon>Metamonada</taxon>
        <taxon>Anaeramoebidae</taxon>
        <taxon>Anaeramoeba</taxon>
    </lineage>
</organism>
<keyword evidence="4" id="KW-1185">Reference proteome</keyword>
<feature type="domain" description="Rab-GAP TBC" evidence="2">
    <location>
        <begin position="171"/>
        <end position="357"/>
    </location>
</feature>
<dbReference type="PANTHER" id="PTHR47219">
    <property type="entry name" value="RAB GTPASE-ACTIVATING PROTEIN 1-LIKE"/>
    <property type="match status" value="1"/>
</dbReference>
<feature type="region of interest" description="Disordered" evidence="1">
    <location>
        <begin position="110"/>
        <end position="130"/>
    </location>
</feature>
<dbReference type="SMART" id="SM00164">
    <property type="entry name" value="TBC"/>
    <property type="match status" value="1"/>
</dbReference>
<dbReference type="Gene3D" id="1.10.8.270">
    <property type="entry name" value="putative rabgap domain of human tbc1 domain family member 14 like domains"/>
    <property type="match status" value="1"/>
</dbReference>
<evidence type="ECO:0000259" key="2">
    <source>
        <dbReference type="PROSITE" id="PS50086"/>
    </source>
</evidence>
<dbReference type="FunFam" id="1.10.8.270:FF:000016">
    <property type="entry name" value="TBC1 domain family member 2A"/>
    <property type="match status" value="1"/>
</dbReference>
<dbReference type="OrthoDB" id="294251at2759"/>
<dbReference type="AlphaFoldDB" id="A0A9Q0LNX9"/>
<dbReference type="GO" id="GO:0005096">
    <property type="term" value="F:GTPase activator activity"/>
    <property type="evidence" value="ECO:0007669"/>
    <property type="project" value="TreeGrafter"/>
</dbReference>
<dbReference type="InterPro" id="IPR050302">
    <property type="entry name" value="Rab_GAP_TBC_domain"/>
</dbReference>
<evidence type="ECO:0000313" key="3">
    <source>
        <dbReference type="EMBL" id="KAJ5075844.1"/>
    </source>
</evidence>
<dbReference type="Proteomes" id="UP001149090">
    <property type="component" value="Unassembled WGS sequence"/>
</dbReference>
<accession>A0A9Q0LNX9</accession>
<evidence type="ECO:0000313" key="4">
    <source>
        <dbReference type="Proteomes" id="UP001149090"/>
    </source>
</evidence>
<dbReference type="Gene3D" id="1.10.472.80">
    <property type="entry name" value="Ypt/Rab-GAP domain of gyp1p, domain 3"/>
    <property type="match status" value="1"/>
</dbReference>
<evidence type="ECO:0000256" key="1">
    <source>
        <dbReference type="SAM" id="MobiDB-lite"/>
    </source>
</evidence>
<dbReference type="SUPFAM" id="SSF47923">
    <property type="entry name" value="Ypt/Rab-GAP domain of gyp1p"/>
    <property type="match status" value="2"/>
</dbReference>
<dbReference type="PANTHER" id="PTHR47219:SF9">
    <property type="entry name" value="GTPASE ACTIVATING PROTEIN AND CENTROSOME-ASSOCIATED, ISOFORM B"/>
    <property type="match status" value="1"/>
</dbReference>